<sequence>MMTENNLLSAKALKKCATGIAGFDEITFGGLPQGRPTLIAGGAGSGKTMFGMEFIVNGITKFDEPGIYVTFEERQIDLSRNFASVGFDLDQLVADGKIIIDHIPLSRSDYQETGDFDLDGLFIRLGMHVKKIGAKRIVLDTIEVLFSTFSEHAIIRSELQRLFGWFKENNLTAVITGEAGAKSLTRYGLEEYVADCVIYLDNRIDDQIATRRLRIIKYRGSTHGLDEYPYLIGRDGVNVLPLSSLGLQSLAPTERISSGIPRLDTMFSAGGYYRGSSILISGMAGCGKSSMAAAFAAAAVARGERCVYFAFEESEAQIIRNMASIGIDLNPGVKSGLLIFSCTRPTQYGLEMHLARMHKIIRDLSPDVIVVDPISNLITAGSDRQVKAMLTRLIDFLKIKEITSFYTDLTRGGDVAESTQEAVSSLMDTWLLLGYVEGNGERNRVLNILKSRGMAHSNQMREFILSDDGIDLVDVYASGEKVLTGAARLAQESKEEWELLRSQKERELNRLMFGEKEKSIEREIARLQAELLLEKTRSRLENEESERSSQIIAETRKKMEEHRGADLE</sequence>
<evidence type="ECO:0000256" key="7">
    <source>
        <dbReference type="SAM" id="MobiDB-lite"/>
    </source>
</evidence>
<dbReference type="EC" id="2.7.11.1" evidence="1"/>
<evidence type="ECO:0000256" key="2">
    <source>
        <dbReference type="ARBA" id="ARBA00022553"/>
    </source>
</evidence>
<proteinExistence type="predicted"/>
<protein>
    <recommendedName>
        <fullName evidence="1">non-specific serine/threonine protein kinase</fullName>
        <ecNumber evidence="1">2.7.11.1</ecNumber>
    </recommendedName>
</protein>
<dbReference type="PIRSF" id="PIRSF039117">
    <property type="entry name" value="KaiC"/>
    <property type="match status" value="1"/>
</dbReference>
<dbReference type="EMBL" id="CP096115">
    <property type="protein sequence ID" value="UUX93280.1"/>
    <property type="molecule type" value="Genomic_DNA"/>
</dbReference>
<accession>A0A9E7PNP7</accession>
<dbReference type="PROSITE" id="PS51146">
    <property type="entry name" value="KAIC"/>
    <property type="match status" value="2"/>
</dbReference>
<feature type="compositionally biased region" description="Basic and acidic residues" evidence="7">
    <location>
        <begin position="554"/>
        <end position="568"/>
    </location>
</feature>
<keyword evidence="5" id="KW-0418">Kinase</keyword>
<dbReference type="SUPFAM" id="SSF52540">
    <property type="entry name" value="P-loop containing nucleoside triphosphate hydrolases"/>
    <property type="match status" value="2"/>
</dbReference>
<dbReference type="Gene3D" id="3.40.50.300">
    <property type="entry name" value="P-loop containing nucleotide triphosphate hydrolases"/>
    <property type="match status" value="2"/>
</dbReference>
<gene>
    <name evidence="9" type="primary">kaiC</name>
    <name evidence="9" type="ORF">L6E24_03920</name>
</gene>
<dbReference type="KEGG" id="mend:L6E24_03920"/>
<evidence type="ECO:0000313" key="9">
    <source>
        <dbReference type="EMBL" id="UUX93280.1"/>
    </source>
</evidence>
<dbReference type="GO" id="GO:0016787">
    <property type="term" value="F:hydrolase activity"/>
    <property type="evidence" value="ECO:0007669"/>
    <property type="project" value="UniProtKB-KW"/>
</dbReference>
<dbReference type="SMART" id="SM00382">
    <property type="entry name" value="AAA"/>
    <property type="match status" value="2"/>
</dbReference>
<dbReference type="GeneID" id="74306814"/>
<dbReference type="InterPro" id="IPR027417">
    <property type="entry name" value="P-loop_NTPase"/>
</dbReference>
<reference evidence="9" key="1">
    <citation type="submission" date="2022-04" db="EMBL/GenBank/DDBJ databases">
        <title>Complete genome of Methanoplanus endosymbiosus DSM 3599.</title>
        <authorList>
            <person name="Chen S.-C."/>
            <person name="You Y.-T."/>
            <person name="Zhou Y.-Z."/>
            <person name="Lai M.-C."/>
        </authorList>
    </citation>
    <scope>NUCLEOTIDE SEQUENCE</scope>
    <source>
        <strain evidence="9">DSM 3599</strain>
    </source>
</reference>
<dbReference type="InterPro" id="IPR030665">
    <property type="entry name" value="KaiC"/>
</dbReference>
<dbReference type="InterPro" id="IPR003593">
    <property type="entry name" value="AAA+_ATPase"/>
</dbReference>
<dbReference type="PANTHER" id="PTHR42926:SF1">
    <property type="entry name" value="CIRCADIAN CLOCK OSCILLATOR PROTEIN KAIC 1"/>
    <property type="match status" value="1"/>
</dbReference>
<dbReference type="InterPro" id="IPR010624">
    <property type="entry name" value="KaiC_dom"/>
</dbReference>
<evidence type="ECO:0000256" key="3">
    <source>
        <dbReference type="ARBA" id="ARBA00022679"/>
    </source>
</evidence>
<feature type="domain" description="KaiC" evidence="8">
    <location>
        <begin position="14"/>
        <end position="253"/>
    </location>
</feature>
<dbReference type="Pfam" id="PF06745">
    <property type="entry name" value="ATPase"/>
    <property type="match status" value="2"/>
</dbReference>
<dbReference type="AlphaFoldDB" id="A0A9E7PNP7"/>
<dbReference type="PANTHER" id="PTHR42926">
    <property type="match status" value="1"/>
</dbReference>
<dbReference type="RefSeq" id="WP_257743419.1">
    <property type="nucleotide sequence ID" value="NZ_CP096115.1"/>
</dbReference>
<evidence type="ECO:0000259" key="8">
    <source>
        <dbReference type="PROSITE" id="PS51146"/>
    </source>
</evidence>
<dbReference type="GO" id="GO:0004674">
    <property type="term" value="F:protein serine/threonine kinase activity"/>
    <property type="evidence" value="ECO:0007669"/>
    <property type="project" value="UniProtKB-EC"/>
</dbReference>
<evidence type="ECO:0000313" key="10">
    <source>
        <dbReference type="Proteomes" id="UP001060368"/>
    </source>
</evidence>
<keyword evidence="6" id="KW-0378">Hydrolase</keyword>
<name>A0A9E7PNP7_9EURY</name>
<feature type="domain" description="KaiC" evidence="8">
    <location>
        <begin position="254"/>
        <end position="486"/>
    </location>
</feature>
<dbReference type="GO" id="GO:0005524">
    <property type="term" value="F:ATP binding"/>
    <property type="evidence" value="ECO:0007669"/>
    <property type="project" value="InterPro"/>
</dbReference>
<evidence type="ECO:0000256" key="5">
    <source>
        <dbReference type="ARBA" id="ARBA00022777"/>
    </source>
</evidence>
<dbReference type="NCBIfam" id="NF006799">
    <property type="entry name" value="PRK09302.1"/>
    <property type="match status" value="1"/>
</dbReference>
<organism evidence="9 10">
    <name type="scientific">Methanoplanus endosymbiosus</name>
    <dbReference type="NCBI Taxonomy" id="33865"/>
    <lineage>
        <taxon>Archaea</taxon>
        <taxon>Methanobacteriati</taxon>
        <taxon>Methanobacteriota</taxon>
        <taxon>Stenosarchaea group</taxon>
        <taxon>Methanomicrobia</taxon>
        <taxon>Methanomicrobiales</taxon>
        <taxon>Methanomicrobiaceae</taxon>
        <taxon>Methanoplanus</taxon>
    </lineage>
</organism>
<keyword evidence="10" id="KW-1185">Reference proteome</keyword>
<keyword evidence="4" id="KW-0677">Repeat</keyword>
<dbReference type="InterPro" id="IPR014774">
    <property type="entry name" value="KaiC-like_dom"/>
</dbReference>
<evidence type="ECO:0000256" key="6">
    <source>
        <dbReference type="ARBA" id="ARBA00022801"/>
    </source>
</evidence>
<keyword evidence="2" id="KW-0597">Phosphoprotein</keyword>
<keyword evidence="3 9" id="KW-0808">Transferase</keyword>
<feature type="compositionally biased region" description="Basic and acidic residues" evidence="7">
    <location>
        <begin position="538"/>
        <end position="547"/>
    </location>
</feature>
<feature type="region of interest" description="Disordered" evidence="7">
    <location>
        <begin position="538"/>
        <end position="568"/>
    </location>
</feature>
<evidence type="ECO:0000256" key="1">
    <source>
        <dbReference type="ARBA" id="ARBA00012513"/>
    </source>
</evidence>
<dbReference type="Proteomes" id="UP001060368">
    <property type="component" value="Chromosome"/>
</dbReference>
<evidence type="ECO:0000256" key="4">
    <source>
        <dbReference type="ARBA" id="ARBA00022737"/>
    </source>
</evidence>
<dbReference type="InterPro" id="IPR051347">
    <property type="entry name" value="Circadian_clock_KaiC-rel"/>
</dbReference>